<protein>
    <submittedName>
        <fullName evidence="1">IS701 family transposase</fullName>
    </submittedName>
</protein>
<gene>
    <name evidence="1" type="ORF">DM484_24120</name>
</gene>
<proteinExistence type="predicted"/>
<evidence type="ECO:0000313" key="1">
    <source>
        <dbReference type="EMBL" id="PZN72692.1"/>
    </source>
</evidence>
<organism evidence="1 2">
    <name type="scientific">Candidatus Methylumidiphilus alinenensis</name>
    <dbReference type="NCBI Taxonomy" id="2202197"/>
    <lineage>
        <taxon>Bacteria</taxon>
        <taxon>Pseudomonadati</taxon>
        <taxon>Pseudomonadota</taxon>
        <taxon>Gammaproteobacteria</taxon>
        <taxon>Methylococcales</taxon>
        <taxon>Candidatus Methylumidiphilus</taxon>
    </lineage>
</organism>
<dbReference type="EMBL" id="QJPH01000476">
    <property type="protein sequence ID" value="PZN72692.1"/>
    <property type="molecule type" value="Genomic_DNA"/>
</dbReference>
<dbReference type="AlphaFoldDB" id="A0A2W4QKQ0"/>
<sequence length="156" mass="18000">MKNPLLELYSDYLISSFALITATGLSLLLDNEYSHDQITRFLSGDEYTSRDLWALVKPTVRAVETDDSSVLFDDTIQEKPHSDENEIIAWHFDHSKNRSVKGVNILNCLYNAGDVNLPLAFEIVHKDLQYCEIETKKLKRKSSITKNEHLREMLRV</sequence>
<evidence type="ECO:0000313" key="2">
    <source>
        <dbReference type="Proteomes" id="UP000249396"/>
    </source>
</evidence>
<reference evidence="1 2" key="1">
    <citation type="journal article" date="2018" name="Aquat. Microb. Ecol.">
        <title>Gammaproteobacterial methanotrophs dominate.</title>
        <authorList>
            <person name="Rissanen A.J."/>
            <person name="Saarenheimo J."/>
            <person name="Tiirola M."/>
            <person name="Peura S."/>
            <person name="Aalto S.L."/>
            <person name="Karvinen A."/>
            <person name="Nykanen H."/>
        </authorList>
    </citation>
    <scope>NUCLEOTIDE SEQUENCE [LARGE SCALE GENOMIC DNA]</scope>
    <source>
        <strain evidence="1">AMbin10</strain>
    </source>
</reference>
<accession>A0A2W4QKQ0</accession>
<dbReference type="SUPFAM" id="SSF53098">
    <property type="entry name" value="Ribonuclease H-like"/>
    <property type="match status" value="1"/>
</dbReference>
<feature type="non-terminal residue" evidence="1">
    <location>
        <position position="156"/>
    </location>
</feature>
<comment type="caution">
    <text evidence="1">The sequence shown here is derived from an EMBL/GenBank/DDBJ whole genome shotgun (WGS) entry which is preliminary data.</text>
</comment>
<dbReference type="Proteomes" id="UP000249396">
    <property type="component" value="Unassembled WGS sequence"/>
</dbReference>
<dbReference type="InterPro" id="IPR012337">
    <property type="entry name" value="RNaseH-like_sf"/>
</dbReference>
<name>A0A2W4QKQ0_9GAMM</name>